<dbReference type="EMBL" id="JAAXZB010000001">
    <property type="protein sequence ID" value="NKW09394.1"/>
    <property type="molecule type" value="Genomic_DNA"/>
</dbReference>
<reference evidence="2 3" key="1">
    <citation type="submission" date="2020-04" db="EMBL/GenBank/DDBJ databases">
        <title>Whole genome sequencing of clinical and environmental type strains of Ochrobactrum.</title>
        <authorList>
            <person name="Dharne M."/>
        </authorList>
    </citation>
    <scope>NUCLEOTIDE SEQUENCE [LARGE SCALE GENOMIC DNA]</scope>
    <source>
        <strain evidence="2 3">DSM 13340</strain>
    </source>
</reference>
<evidence type="ECO:0000259" key="1">
    <source>
        <dbReference type="Pfam" id="PF11860"/>
    </source>
</evidence>
<dbReference type="InterPro" id="IPR024408">
    <property type="entry name" value="Muramidase"/>
</dbReference>
<comment type="caution">
    <text evidence="2">The sequence shown here is derived from an EMBL/GenBank/DDBJ whole genome shotgun (WGS) entry which is preliminary data.</text>
</comment>
<dbReference type="Proteomes" id="UP000558475">
    <property type="component" value="Unassembled WGS sequence"/>
</dbReference>
<sequence length="98" mass="10709">MPKTPTISLLKHPKIEADEMSDIINALMAGNMAKRSADGIAALATELGCETAVALAIVEVESNGKGYDSAGRVKVLFEKHKFYKTFRQQSDKKQSRPD</sequence>
<accession>A0A7X6FPI9</accession>
<organism evidence="2 3">
    <name type="scientific">Brucella tritici</name>
    <dbReference type="NCBI Taxonomy" id="94626"/>
    <lineage>
        <taxon>Bacteria</taxon>
        <taxon>Pseudomonadati</taxon>
        <taxon>Pseudomonadota</taxon>
        <taxon>Alphaproteobacteria</taxon>
        <taxon>Hyphomicrobiales</taxon>
        <taxon>Brucellaceae</taxon>
        <taxon>Brucella/Ochrobactrum group</taxon>
        <taxon>Brucella</taxon>
    </lineage>
</organism>
<feature type="domain" description="N-acetylmuramidase" evidence="1">
    <location>
        <begin position="51"/>
        <end position="92"/>
    </location>
</feature>
<proteinExistence type="predicted"/>
<evidence type="ECO:0000313" key="2">
    <source>
        <dbReference type="EMBL" id="NKW09394.1"/>
    </source>
</evidence>
<gene>
    <name evidence="2" type="ORF">HGG76_05700</name>
</gene>
<dbReference type="AlphaFoldDB" id="A0A7X6FPI9"/>
<dbReference type="Pfam" id="PF11860">
    <property type="entry name" value="Muramidase"/>
    <property type="match status" value="1"/>
</dbReference>
<evidence type="ECO:0000313" key="3">
    <source>
        <dbReference type="Proteomes" id="UP000558475"/>
    </source>
</evidence>
<name>A0A7X6FPI9_9HYPH</name>
<protein>
    <submittedName>
        <fullName evidence="2">N-acetylmuramidase family protein</fullName>
    </submittedName>
</protein>